<keyword evidence="2" id="KW-1185">Reference proteome</keyword>
<organism evidence="1 2">
    <name type="scientific">Aduncisulcus paluster</name>
    <dbReference type="NCBI Taxonomy" id="2918883"/>
    <lineage>
        <taxon>Eukaryota</taxon>
        <taxon>Metamonada</taxon>
        <taxon>Carpediemonas-like organisms</taxon>
        <taxon>Aduncisulcus</taxon>
    </lineage>
</organism>
<proteinExistence type="predicted"/>
<dbReference type="Proteomes" id="UP001057375">
    <property type="component" value="Unassembled WGS sequence"/>
</dbReference>
<reference evidence="1" key="1">
    <citation type="submission" date="2022-03" db="EMBL/GenBank/DDBJ databases">
        <title>Draft genome sequence of Aduncisulcus paluster, a free-living microaerophilic Fornicata.</title>
        <authorList>
            <person name="Yuyama I."/>
            <person name="Kume K."/>
            <person name="Tamura T."/>
            <person name="Inagaki Y."/>
            <person name="Hashimoto T."/>
        </authorList>
    </citation>
    <scope>NUCLEOTIDE SEQUENCE</scope>
    <source>
        <strain evidence="1">NY0171</strain>
    </source>
</reference>
<feature type="non-terminal residue" evidence="1">
    <location>
        <position position="40"/>
    </location>
</feature>
<dbReference type="EMBL" id="BQXS01012856">
    <property type="protein sequence ID" value="GKT27945.1"/>
    <property type="molecule type" value="Genomic_DNA"/>
</dbReference>
<comment type="caution">
    <text evidence="1">The sequence shown here is derived from an EMBL/GenBank/DDBJ whole genome shotgun (WGS) entry which is preliminary data.</text>
</comment>
<sequence length="40" mass="4246">MARLALSHNSAGPLVSSILTNLAPFARFISLRTCSSLCIL</sequence>
<evidence type="ECO:0000313" key="1">
    <source>
        <dbReference type="EMBL" id="GKT27945.1"/>
    </source>
</evidence>
<protein>
    <submittedName>
        <fullName evidence="1">Uncharacterized protein</fullName>
    </submittedName>
</protein>
<accession>A0ABQ5K9E3</accession>
<name>A0ABQ5K9E3_9EUKA</name>
<evidence type="ECO:0000313" key="2">
    <source>
        <dbReference type="Proteomes" id="UP001057375"/>
    </source>
</evidence>
<gene>
    <name evidence="1" type="ORF">ADUPG1_014005</name>
</gene>